<dbReference type="InterPro" id="IPR050706">
    <property type="entry name" value="Cyclic-di-GMP_PDE-like"/>
</dbReference>
<protein>
    <recommendedName>
        <fullName evidence="5">EAL domain-containing protein</fullName>
    </recommendedName>
</protein>
<evidence type="ECO:0008006" key="5">
    <source>
        <dbReference type="Google" id="ProtNLM"/>
    </source>
</evidence>
<dbReference type="RefSeq" id="WP_009537375.1">
    <property type="nucleotide sequence ID" value="NZ_JH414506.1"/>
</dbReference>
<dbReference type="Gene3D" id="3.30.70.270">
    <property type="match status" value="1"/>
</dbReference>
<evidence type="ECO:0000313" key="4">
    <source>
        <dbReference type="Proteomes" id="UP000003527"/>
    </source>
</evidence>
<dbReference type="PROSITE" id="PS50883">
    <property type="entry name" value="EAL"/>
    <property type="match status" value="1"/>
</dbReference>
<dbReference type="SMART" id="SM00052">
    <property type="entry name" value="EAL"/>
    <property type="match status" value="1"/>
</dbReference>
<organism evidence="3 4">
    <name type="scientific">Oribacterium asaccharolyticum ACB7</name>
    <dbReference type="NCBI Taxonomy" id="796944"/>
    <lineage>
        <taxon>Bacteria</taxon>
        <taxon>Bacillati</taxon>
        <taxon>Bacillota</taxon>
        <taxon>Clostridia</taxon>
        <taxon>Lachnospirales</taxon>
        <taxon>Lachnospiraceae</taxon>
        <taxon>Oribacterium</taxon>
    </lineage>
</organism>
<feature type="domain" description="GGDEF" evidence="2">
    <location>
        <begin position="46"/>
        <end position="169"/>
    </location>
</feature>
<dbReference type="PANTHER" id="PTHR33121:SF79">
    <property type="entry name" value="CYCLIC DI-GMP PHOSPHODIESTERASE PDED-RELATED"/>
    <property type="match status" value="1"/>
</dbReference>
<evidence type="ECO:0000259" key="1">
    <source>
        <dbReference type="PROSITE" id="PS50883"/>
    </source>
</evidence>
<dbReference type="SUPFAM" id="SSF141868">
    <property type="entry name" value="EAL domain-like"/>
    <property type="match status" value="1"/>
</dbReference>
<evidence type="ECO:0000259" key="2">
    <source>
        <dbReference type="PROSITE" id="PS50887"/>
    </source>
</evidence>
<feature type="domain" description="EAL" evidence="1">
    <location>
        <begin position="178"/>
        <end position="430"/>
    </location>
</feature>
<keyword evidence="4" id="KW-1185">Reference proteome</keyword>
<dbReference type="Pfam" id="PF00990">
    <property type="entry name" value="GGDEF"/>
    <property type="match status" value="1"/>
</dbReference>
<dbReference type="CDD" id="cd01948">
    <property type="entry name" value="EAL"/>
    <property type="match status" value="1"/>
</dbReference>
<dbReference type="InterPro" id="IPR001633">
    <property type="entry name" value="EAL_dom"/>
</dbReference>
<dbReference type="Proteomes" id="UP000003527">
    <property type="component" value="Unassembled WGS sequence"/>
</dbReference>
<dbReference type="PATRIC" id="fig|796944.3.peg.147"/>
<gene>
    <name evidence="3" type="ORF">HMPREF9624_01643</name>
</gene>
<dbReference type="Gene3D" id="3.20.20.450">
    <property type="entry name" value="EAL domain"/>
    <property type="match status" value="1"/>
</dbReference>
<dbReference type="InterPro" id="IPR000160">
    <property type="entry name" value="GGDEF_dom"/>
</dbReference>
<name>G9WRC7_9FIRM</name>
<dbReference type="AlphaFoldDB" id="G9WRC7"/>
<dbReference type="InterPro" id="IPR029787">
    <property type="entry name" value="Nucleotide_cyclase"/>
</dbReference>
<dbReference type="InterPro" id="IPR035919">
    <property type="entry name" value="EAL_sf"/>
</dbReference>
<dbReference type="PROSITE" id="PS50887">
    <property type="entry name" value="GGDEF"/>
    <property type="match status" value="1"/>
</dbReference>
<comment type="caution">
    <text evidence="3">The sequence shown here is derived from an EMBL/GenBank/DDBJ whole genome shotgun (WGS) entry which is preliminary data.</text>
</comment>
<dbReference type="EMBL" id="AFZD01000003">
    <property type="protein sequence ID" value="EHL14314.1"/>
    <property type="molecule type" value="Genomic_DNA"/>
</dbReference>
<proteinExistence type="predicted"/>
<reference evidence="3 4" key="1">
    <citation type="submission" date="2011-08" db="EMBL/GenBank/DDBJ databases">
        <title>The Genome Sequence of Oribacterium sp. ACB7.</title>
        <authorList>
            <consortium name="The Broad Institute Genome Sequencing Platform"/>
            <person name="Earl A."/>
            <person name="Ward D."/>
            <person name="Feldgarden M."/>
            <person name="Gevers D."/>
            <person name="Sizova M."/>
            <person name="Hazen A."/>
            <person name="Epstein S."/>
            <person name="Young S.K."/>
            <person name="Zeng Q."/>
            <person name="Gargeya S."/>
            <person name="Fitzgerald M."/>
            <person name="Haas B."/>
            <person name="Abouelleil A."/>
            <person name="Alvarado L."/>
            <person name="Arachchi H.M."/>
            <person name="Berlin A."/>
            <person name="Brown A."/>
            <person name="Chapman S.B."/>
            <person name="Chen Z."/>
            <person name="Dunbar C."/>
            <person name="Freedman E."/>
            <person name="Gearin G."/>
            <person name="Gellesch M."/>
            <person name="Goldberg J."/>
            <person name="Griggs A."/>
            <person name="Gujja S."/>
            <person name="Heiman D."/>
            <person name="Howarth C."/>
            <person name="Larson L."/>
            <person name="Lui A."/>
            <person name="MacDonald P.J.P."/>
            <person name="Montmayeur A."/>
            <person name="Murphy C."/>
            <person name="Neiman D."/>
            <person name="Pearson M."/>
            <person name="Priest M."/>
            <person name="Roberts A."/>
            <person name="Saif S."/>
            <person name="Shea T."/>
            <person name="Shenoy N."/>
            <person name="Sisk P."/>
            <person name="Stolte C."/>
            <person name="Sykes S."/>
            <person name="Wortman J."/>
            <person name="Nusbaum C."/>
            <person name="Birren B."/>
        </authorList>
    </citation>
    <scope>NUCLEOTIDE SEQUENCE [LARGE SCALE GENOMIC DNA]</scope>
    <source>
        <strain evidence="3 4">ACB7</strain>
    </source>
</reference>
<dbReference type="SUPFAM" id="SSF55073">
    <property type="entry name" value="Nucleotide cyclase"/>
    <property type="match status" value="1"/>
</dbReference>
<evidence type="ECO:0000313" key="3">
    <source>
        <dbReference type="EMBL" id="EHL14314.1"/>
    </source>
</evidence>
<dbReference type="SMART" id="SM00267">
    <property type="entry name" value="GGDEF"/>
    <property type="match status" value="1"/>
</dbReference>
<dbReference type="HOGENOM" id="CLU_000445_70_57_9"/>
<dbReference type="InterPro" id="IPR043128">
    <property type="entry name" value="Rev_trsase/Diguanyl_cyclase"/>
</dbReference>
<dbReference type="PANTHER" id="PTHR33121">
    <property type="entry name" value="CYCLIC DI-GMP PHOSPHODIESTERASE PDEF"/>
    <property type="match status" value="1"/>
</dbReference>
<dbReference type="Pfam" id="PF00563">
    <property type="entry name" value="EAL"/>
    <property type="match status" value="1"/>
</dbReference>
<dbReference type="GO" id="GO:0071111">
    <property type="term" value="F:cyclic-guanylate-specific phosphodiesterase activity"/>
    <property type="evidence" value="ECO:0007669"/>
    <property type="project" value="InterPro"/>
</dbReference>
<accession>G9WRC7</accession>
<sequence length="713" mass="82670">MSKEKNLLLPKWMEKKKQLKESQLDPLSKTIKNQPFRELAAEFLEEGQLLCYFNIVDFKLYNYRFGFEEGDLLLIQMAKILQSAFPHALITRMFADQYALLTTPEDCHNSLLKAHTEFEKLDLPMFLDFKVGIHVVSEKRNIINACDNAKTACDSIKKDRESFYRYYDEELSHMLLRQRFIVDNIEDAMKRGDIQVYYQPLIRALSKEVCGLEALVRWVDPQFGFISPGEFIPVLEEYHIIHLLDIHVVSLICQAFSNIREKGENMVPVSFNVSRMDFELCDIFAEIEKLVKEYDVPKEMLTMEITESVLNKNPALISNQIKRFHEAGYKVWMDDFGSGYSSLNILKDFDFDLLKIDMLLLQDFQEKSQKIVSSIVDMAKKIGIRTLAEGVETEEQLEFLREIGCEKLQGYYIGRPRPYEESIAHCKEMGFRFETPGKRRYNDDLGNVNLLSGYAHIKQHAASEVGNYVEGIPLSIVEMVGDKMEFLYANKSFQQELSSVRGLSVKGTEEIINNKQEEMYKVVRRFFSNLSAGERETLDTIVGDTFFSIRGREISHIPGRNAYIVNLQVYQGDFLKLKQKKMIEKVKDLYKGYELVLLWSPRMGQTELLYLRAEGRMQQEEKDFLTCYARDTFSKEEGKRFFQFLRQNSALKGEKAVKEKYFMGVDENGKKIVLLVSLKASMLDEEEKILLSIRRLWNAQVASLVAGKLGEGL</sequence>